<gene>
    <name evidence="3" type="ORF">THASP1DRAFT_27965</name>
</gene>
<accession>A0A4P9XVD7</accession>
<dbReference type="Gene3D" id="1.10.10.60">
    <property type="entry name" value="Homeodomain-like"/>
    <property type="match status" value="1"/>
</dbReference>
<evidence type="ECO:0000259" key="2">
    <source>
        <dbReference type="PROSITE" id="PS50090"/>
    </source>
</evidence>
<evidence type="ECO:0000313" key="3">
    <source>
        <dbReference type="EMBL" id="RKP10237.1"/>
    </source>
</evidence>
<evidence type="ECO:0000313" key="4">
    <source>
        <dbReference type="Proteomes" id="UP000271241"/>
    </source>
</evidence>
<dbReference type="SUPFAM" id="SSF46689">
    <property type="entry name" value="Homeodomain-like"/>
    <property type="match status" value="1"/>
</dbReference>
<dbReference type="AlphaFoldDB" id="A0A4P9XVD7"/>
<dbReference type="Proteomes" id="UP000271241">
    <property type="component" value="Unassembled WGS sequence"/>
</dbReference>
<feature type="domain" description="Myb-like" evidence="2">
    <location>
        <begin position="36"/>
        <end position="81"/>
    </location>
</feature>
<evidence type="ECO:0000256" key="1">
    <source>
        <dbReference type="SAM" id="Coils"/>
    </source>
</evidence>
<dbReference type="Pfam" id="PF00249">
    <property type="entry name" value="Myb_DNA-binding"/>
    <property type="match status" value="1"/>
</dbReference>
<dbReference type="CDD" id="cd00167">
    <property type="entry name" value="SANT"/>
    <property type="match status" value="1"/>
</dbReference>
<keyword evidence="4" id="KW-1185">Reference proteome</keyword>
<dbReference type="InterPro" id="IPR001005">
    <property type="entry name" value="SANT/Myb"/>
</dbReference>
<dbReference type="InterPro" id="IPR009057">
    <property type="entry name" value="Homeodomain-like_sf"/>
</dbReference>
<protein>
    <recommendedName>
        <fullName evidence="2">Myb-like domain-containing protein</fullName>
    </recommendedName>
</protein>
<dbReference type="STRING" id="78915.A0A4P9XVD7"/>
<keyword evidence="1" id="KW-0175">Coiled coil</keyword>
<dbReference type="OrthoDB" id="608866at2759"/>
<organism evidence="3 4">
    <name type="scientific">Thamnocephalis sphaerospora</name>
    <dbReference type="NCBI Taxonomy" id="78915"/>
    <lineage>
        <taxon>Eukaryota</taxon>
        <taxon>Fungi</taxon>
        <taxon>Fungi incertae sedis</taxon>
        <taxon>Zoopagomycota</taxon>
        <taxon>Zoopagomycotina</taxon>
        <taxon>Zoopagomycetes</taxon>
        <taxon>Zoopagales</taxon>
        <taxon>Sigmoideomycetaceae</taxon>
        <taxon>Thamnocephalis</taxon>
    </lineage>
</organism>
<dbReference type="PANTHER" id="PTHR41733:SF1">
    <property type="entry name" value="CHROMOSOME UNDETERMINED SCAFFOLD_30, WHOLE GENOME SHOTGUN SEQUENCE"/>
    <property type="match status" value="1"/>
</dbReference>
<dbReference type="PROSITE" id="PS50090">
    <property type="entry name" value="MYB_LIKE"/>
    <property type="match status" value="1"/>
</dbReference>
<reference evidence="4" key="1">
    <citation type="journal article" date="2018" name="Nat. Microbiol.">
        <title>Leveraging single-cell genomics to expand the fungal tree of life.</title>
        <authorList>
            <person name="Ahrendt S.R."/>
            <person name="Quandt C.A."/>
            <person name="Ciobanu D."/>
            <person name="Clum A."/>
            <person name="Salamov A."/>
            <person name="Andreopoulos B."/>
            <person name="Cheng J.F."/>
            <person name="Woyke T."/>
            <person name="Pelin A."/>
            <person name="Henrissat B."/>
            <person name="Reynolds N.K."/>
            <person name="Benny G.L."/>
            <person name="Smith M.E."/>
            <person name="James T.Y."/>
            <person name="Grigoriev I.V."/>
        </authorList>
    </citation>
    <scope>NUCLEOTIDE SEQUENCE [LARGE SCALE GENOMIC DNA]</scope>
    <source>
        <strain evidence="4">RSA 1356</strain>
    </source>
</reference>
<feature type="coiled-coil region" evidence="1">
    <location>
        <begin position="127"/>
        <end position="190"/>
    </location>
</feature>
<dbReference type="EMBL" id="KZ992462">
    <property type="protein sequence ID" value="RKP10237.1"/>
    <property type="molecule type" value="Genomic_DNA"/>
</dbReference>
<sequence>MAFSAPKPRSMPTGQRNVIRANDSPSLWNCTYSPGWSQDEAEVLRKAVMKFGIGSWARIVEAGCLPGKTIAQMNLQLQRLLGQQSTAEFAGLHLDPMIIGAINAEKQGPGIKRKNNCIVNTGNKPSREEIKRRIQQNRELYEVSEEEWRAIVLPKPEDPLVALEEKRQRLRRVKEELARVVAEIDEIRTRMENKENCGPTTPVGHGKAAELQPVQAMQFTKRVKLGQ</sequence>
<proteinExistence type="predicted"/>
<name>A0A4P9XVD7_9FUNG</name>
<dbReference type="PANTHER" id="PTHR41733">
    <property type="entry name" value="UBIQUITIN-ASSOCIATED/TRANSLATION ELONGATION FACTOR EF1B, N-TERMINAL, EUKARYOTE"/>
    <property type="match status" value="1"/>
</dbReference>